<name>A0AAN6WWJ6_9PEZI</name>
<feature type="chain" id="PRO_5042952509" description="Nucleotide exchange factor SIL1" evidence="2">
    <location>
        <begin position="30"/>
        <end position="450"/>
    </location>
</feature>
<evidence type="ECO:0000256" key="2">
    <source>
        <dbReference type="SAM" id="SignalP"/>
    </source>
</evidence>
<feature type="compositionally biased region" description="Basic and acidic residues" evidence="1">
    <location>
        <begin position="439"/>
        <end position="450"/>
    </location>
</feature>
<accession>A0AAN6WWJ6</accession>
<protein>
    <recommendedName>
        <fullName evidence="5">Nucleotide exchange factor SIL1</fullName>
    </recommendedName>
</protein>
<reference evidence="3" key="1">
    <citation type="journal article" date="2023" name="Mol. Phylogenet. Evol.">
        <title>Genome-scale phylogeny and comparative genomics of the fungal order Sordariales.</title>
        <authorList>
            <person name="Hensen N."/>
            <person name="Bonometti L."/>
            <person name="Westerberg I."/>
            <person name="Brannstrom I.O."/>
            <person name="Guillou S."/>
            <person name="Cros-Aarteil S."/>
            <person name="Calhoun S."/>
            <person name="Haridas S."/>
            <person name="Kuo A."/>
            <person name="Mondo S."/>
            <person name="Pangilinan J."/>
            <person name="Riley R."/>
            <person name="LaButti K."/>
            <person name="Andreopoulos B."/>
            <person name="Lipzen A."/>
            <person name="Chen C."/>
            <person name="Yan M."/>
            <person name="Daum C."/>
            <person name="Ng V."/>
            <person name="Clum A."/>
            <person name="Steindorff A."/>
            <person name="Ohm R.A."/>
            <person name="Martin F."/>
            <person name="Silar P."/>
            <person name="Natvig D.O."/>
            <person name="Lalanne C."/>
            <person name="Gautier V."/>
            <person name="Ament-Velasquez S.L."/>
            <person name="Kruys A."/>
            <person name="Hutchinson M.I."/>
            <person name="Powell A.J."/>
            <person name="Barry K."/>
            <person name="Miller A.N."/>
            <person name="Grigoriev I.V."/>
            <person name="Debuchy R."/>
            <person name="Gladieux P."/>
            <person name="Hiltunen Thoren M."/>
            <person name="Johannesson H."/>
        </authorList>
    </citation>
    <scope>NUCLEOTIDE SEQUENCE</scope>
    <source>
        <strain evidence="3">PSN309</strain>
    </source>
</reference>
<dbReference type="Proteomes" id="UP001302126">
    <property type="component" value="Unassembled WGS sequence"/>
</dbReference>
<dbReference type="InterPro" id="IPR011989">
    <property type="entry name" value="ARM-like"/>
</dbReference>
<dbReference type="Gene3D" id="1.25.10.10">
    <property type="entry name" value="Leucine-rich Repeat Variant"/>
    <property type="match status" value="1"/>
</dbReference>
<evidence type="ECO:0008006" key="5">
    <source>
        <dbReference type="Google" id="ProtNLM"/>
    </source>
</evidence>
<feature type="signal peptide" evidence="2">
    <location>
        <begin position="1"/>
        <end position="29"/>
    </location>
</feature>
<keyword evidence="4" id="KW-1185">Reference proteome</keyword>
<proteinExistence type="predicted"/>
<organism evidence="3 4">
    <name type="scientific">Podospora australis</name>
    <dbReference type="NCBI Taxonomy" id="1536484"/>
    <lineage>
        <taxon>Eukaryota</taxon>
        <taxon>Fungi</taxon>
        <taxon>Dikarya</taxon>
        <taxon>Ascomycota</taxon>
        <taxon>Pezizomycotina</taxon>
        <taxon>Sordariomycetes</taxon>
        <taxon>Sordariomycetidae</taxon>
        <taxon>Sordariales</taxon>
        <taxon>Podosporaceae</taxon>
        <taxon>Podospora</taxon>
    </lineage>
</organism>
<dbReference type="AlphaFoldDB" id="A0AAN6WWJ6"/>
<feature type="region of interest" description="Disordered" evidence="1">
    <location>
        <begin position="430"/>
        <end position="450"/>
    </location>
</feature>
<reference evidence="3" key="2">
    <citation type="submission" date="2023-05" db="EMBL/GenBank/DDBJ databases">
        <authorList>
            <consortium name="Lawrence Berkeley National Laboratory"/>
            <person name="Steindorff A."/>
            <person name="Hensen N."/>
            <person name="Bonometti L."/>
            <person name="Westerberg I."/>
            <person name="Brannstrom I.O."/>
            <person name="Guillou S."/>
            <person name="Cros-Aarteil S."/>
            <person name="Calhoun S."/>
            <person name="Haridas S."/>
            <person name="Kuo A."/>
            <person name="Mondo S."/>
            <person name="Pangilinan J."/>
            <person name="Riley R."/>
            <person name="Labutti K."/>
            <person name="Andreopoulos B."/>
            <person name="Lipzen A."/>
            <person name="Chen C."/>
            <person name="Yanf M."/>
            <person name="Daum C."/>
            <person name="Ng V."/>
            <person name="Clum A."/>
            <person name="Ohm R."/>
            <person name="Martin F."/>
            <person name="Silar P."/>
            <person name="Natvig D."/>
            <person name="Lalanne C."/>
            <person name="Gautier V."/>
            <person name="Ament-Velasquez S.L."/>
            <person name="Kruys A."/>
            <person name="Hutchinson M.I."/>
            <person name="Powell A.J."/>
            <person name="Barry K."/>
            <person name="Miller A.N."/>
            <person name="Grigoriev I.V."/>
            <person name="Debuchy R."/>
            <person name="Gladieux P."/>
            <person name="Thoren M.H."/>
            <person name="Johannesson H."/>
        </authorList>
    </citation>
    <scope>NUCLEOTIDE SEQUENCE</scope>
    <source>
        <strain evidence="3">PSN309</strain>
    </source>
</reference>
<gene>
    <name evidence="3" type="ORF">QBC35DRAFT_492122</name>
</gene>
<feature type="compositionally biased region" description="Pro residues" evidence="1">
    <location>
        <begin position="130"/>
        <end position="140"/>
    </location>
</feature>
<sequence>MANHHHHHRLKMLPLSLLALTAGITAVAASSPDTPPAQPPAPSPSADVELICHTNNPAECYPKIFQPTDQFQIVHPDQDLPLGLHVRLNIATGQKEAKINVPDEINPELAGLPVDSSIVVVEPNQDDSSSPPPPPKPPANAPAYDPAGKIKEPPSSSKEESTAFYKSLTILKKGLDVDSALESLEDISHDIYFGLKIAEDYDTIRQLFCLANTADLFSSSSSSSPSSEKTNSRARLAALTLAGTVQNNPKALAEVEKHWQRGLSQPKVSGCIDIPRQLFTFTFTDDNSASSATTTAAVAKARLSALSGLLKSPIIRVEFLAAGGPEEILSFLNRIRSSSSSSSPAGSSDGWEGAYRTAAFLMLDNFLDGEMGAALGEWPRGNQAHDSECLKKDPWQVTAECWDWTAHQFSKHNAKDRDHWSHDLAKKLVQQRKANNKMPEAKGRSAKEEL</sequence>
<feature type="region of interest" description="Disordered" evidence="1">
    <location>
        <begin position="122"/>
        <end position="158"/>
    </location>
</feature>
<comment type="caution">
    <text evidence="3">The sequence shown here is derived from an EMBL/GenBank/DDBJ whole genome shotgun (WGS) entry which is preliminary data.</text>
</comment>
<feature type="compositionally biased region" description="Basic and acidic residues" evidence="1">
    <location>
        <begin position="148"/>
        <end position="158"/>
    </location>
</feature>
<dbReference type="EMBL" id="MU864372">
    <property type="protein sequence ID" value="KAK4189708.1"/>
    <property type="molecule type" value="Genomic_DNA"/>
</dbReference>
<evidence type="ECO:0000313" key="4">
    <source>
        <dbReference type="Proteomes" id="UP001302126"/>
    </source>
</evidence>
<evidence type="ECO:0000256" key="1">
    <source>
        <dbReference type="SAM" id="MobiDB-lite"/>
    </source>
</evidence>
<keyword evidence="2" id="KW-0732">Signal</keyword>
<evidence type="ECO:0000313" key="3">
    <source>
        <dbReference type="EMBL" id="KAK4189708.1"/>
    </source>
</evidence>